<dbReference type="NCBIfam" id="NF041646">
    <property type="entry name" value="VC0807_fam"/>
    <property type="match status" value="1"/>
</dbReference>
<protein>
    <submittedName>
        <fullName evidence="2">VC0807 family protein</fullName>
    </submittedName>
</protein>
<sequence length="263" mass="30139">MYRTARPVTRRKTIERSYPLYGATIVKFFLLELQRTCVFRLVSTNCLLTGRVFNVNQNISATKWARGIVWTLFLNGVVPLILYTILKHQMSNIQALAIATAIPVLDNVWTIIKQRRVDILALFTMIGFLLELGILLIHGNAQLLLLRGAFVTGMLGITFLGSLLFPRPLIYYFAIRFNSSEEGRNRLSSLWSNCHFRRRIRITTLVWGVALLSEALLETVLIYSISTSEFVIISPFIQYGIIGLAFTWTHWYRRKVRTSSMGS</sequence>
<feature type="transmembrane region" description="Helical" evidence="1">
    <location>
        <begin position="119"/>
        <end position="138"/>
    </location>
</feature>
<gene>
    <name evidence="2" type="ORF">ACFSB2_26765</name>
</gene>
<accession>A0ABW4JQH9</accession>
<evidence type="ECO:0000313" key="3">
    <source>
        <dbReference type="Proteomes" id="UP001597079"/>
    </source>
</evidence>
<dbReference type="EMBL" id="JBHUCX010000102">
    <property type="protein sequence ID" value="MFD1678271.1"/>
    <property type="molecule type" value="Genomic_DNA"/>
</dbReference>
<evidence type="ECO:0000256" key="1">
    <source>
        <dbReference type="SAM" id="Phobius"/>
    </source>
</evidence>
<dbReference type="Proteomes" id="UP001597079">
    <property type="component" value="Unassembled WGS sequence"/>
</dbReference>
<feature type="transmembrane region" description="Helical" evidence="1">
    <location>
        <begin position="67"/>
        <end position="86"/>
    </location>
</feature>
<organism evidence="2 3">
    <name type="scientific">Alicyclobacillus fodiniaquatilis</name>
    <dbReference type="NCBI Taxonomy" id="1661150"/>
    <lineage>
        <taxon>Bacteria</taxon>
        <taxon>Bacillati</taxon>
        <taxon>Bacillota</taxon>
        <taxon>Bacilli</taxon>
        <taxon>Bacillales</taxon>
        <taxon>Alicyclobacillaceae</taxon>
        <taxon>Alicyclobacillus</taxon>
    </lineage>
</organism>
<keyword evidence="1" id="KW-1133">Transmembrane helix</keyword>
<name>A0ABW4JQH9_9BACL</name>
<reference evidence="3" key="1">
    <citation type="journal article" date="2019" name="Int. J. Syst. Evol. Microbiol.">
        <title>The Global Catalogue of Microorganisms (GCM) 10K type strain sequencing project: providing services to taxonomists for standard genome sequencing and annotation.</title>
        <authorList>
            <consortium name="The Broad Institute Genomics Platform"/>
            <consortium name="The Broad Institute Genome Sequencing Center for Infectious Disease"/>
            <person name="Wu L."/>
            <person name="Ma J."/>
        </authorList>
    </citation>
    <scope>NUCLEOTIDE SEQUENCE [LARGE SCALE GENOMIC DNA]</scope>
    <source>
        <strain evidence="3">CGMCC 1.12286</strain>
    </source>
</reference>
<feature type="transmembrane region" description="Helical" evidence="1">
    <location>
        <begin position="205"/>
        <end position="225"/>
    </location>
</feature>
<feature type="transmembrane region" description="Helical" evidence="1">
    <location>
        <begin position="144"/>
        <end position="165"/>
    </location>
</feature>
<feature type="transmembrane region" description="Helical" evidence="1">
    <location>
        <begin position="92"/>
        <end position="112"/>
    </location>
</feature>
<dbReference type="RefSeq" id="WP_377946308.1">
    <property type="nucleotide sequence ID" value="NZ_JBHUCX010000102.1"/>
</dbReference>
<keyword evidence="3" id="KW-1185">Reference proteome</keyword>
<keyword evidence="1" id="KW-0472">Membrane</keyword>
<feature type="transmembrane region" description="Helical" evidence="1">
    <location>
        <begin position="231"/>
        <end position="251"/>
    </location>
</feature>
<comment type="caution">
    <text evidence="2">The sequence shown here is derived from an EMBL/GenBank/DDBJ whole genome shotgun (WGS) entry which is preliminary data.</text>
</comment>
<proteinExistence type="predicted"/>
<keyword evidence="1" id="KW-0812">Transmembrane</keyword>
<evidence type="ECO:0000313" key="2">
    <source>
        <dbReference type="EMBL" id="MFD1678271.1"/>
    </source>
</evidence>